<gene>
    <name evidence="6" type="ORF">SAMN05216564_10534</name>
</gene>
<accession>A0A1H3JK56</accession>
<dbReference type="CDD" id="cd00075">
    <property type="entry name" value="HATPase"/>
    <property type="match status" value="1"/>
</dbReference>
<dbReference type="SMART" id="SM00388">
    <property type="entry name" value="HisKA"/>
    <property type="match status" value="1"/>
</dbReference>
<dbReference type="SUPFAM" id="SSF55874">
    <property type="entry name" value="ATPase domain of HSP90 chaperone/DNA topoisomerase II/histidine kinase"/>
    <property type="match status" value="1"/>
</dbReference>
<dbReference type="CDD" id="cd00082">
    <property type="entry name" value="HisKA"/>
    <property type="match status" value="1"/>
</dbReference>
<dbReference type="AlphaFoldDB" id="A0A1H3JK56"/>
<dbReference type="InterPro" id="IPR003661">
    <property type="entry name" value="HisK_dim/P_dom"/>
</dbReference>
<evidence type="ECO:0000259" key="5">
    <source>
        <dbReference type="PROSITE" id="PS50112"/>
    </source>
</evidence>
<dbReference type="SMART" id="SM00387">
    <property type="entry name" value="HATPase_c"/>
    <property type="match status" value="1"/>
</dbReference>
<dbReference type="InterPro" id="IPR003594">
    <property type="entry name" value="HATPase_dom"/>
</dbReference>
<dbReference type="Gene3D" id="1.10.287.130">
    <property type="match status" value="1"/>
</dbReference>
<dbReference type="RefSeq" id="WP_092732597.1">
    <property type="nucleotide sequence ID" value="NZ_FNPC01000005.1"/>
</dbReference>
<evidence type="ECO:0000256" key="2">
    <source>
        <dbReference type="PROSITE-ProRule" id="PRU00169"/>
    </source>
</evidence>
<dbReference type="SMART" id="SM00448">
    <property type="entry name" value="REC"/>
    <property type="match status" value="1"/>
</dbReference>
<dbReference type="InterPro" id="IPR035965">
    <property type="entry name" value="PAS-like_dom_sf"/>
</dbReference>
<dbReference type="InterPro" id="IPR011006">
    <property type="entry name" value="CheY-like_superfamily"/>
</dbReference>
<dbReference type="InterPro" id="IPR036097">
    <property type="entry name" value="HisK_dim/P_sf"/>
</dbReference>
<dbReference type="NCBIfam" id="TIGR00229">
    <property type="entry name" value="sensory_box"/>
    <property type="match status" value="1"/>
</dbReference>
<keyword evidence="7" id="KW-1185">Reference proteome</keyword>
<evidence type="ECO:0000259" key="3">
    <source>
        <dbReference type="PROSITE" id="PS50109"/>
    </source>
</evidence>
<feature type="modified residue" description="4-aspartylphosphate" evidence="2">
    <location>
        <position position="62"/>
    </location>
</feature>
<dbReference type="Gene3D" id="3.30.450.20">
    <property type="entry name" value="PAS domain"/>
    <property type="match status" value="1"/>
</dbReference>
<evidence type="ECO:0000256" key="1">
    <source>
        <dbReference type="ARBA" id="ARBA00022553"/>
    </source>
</evidence>
<dbReference type="SUPFAM" id="SSF47384">
    <property type="entry name" value="Homodimeric domain of signal transducing histidine kinase"/>
    <property type="match status" value="1"/>
</dbReference>
<reference evidence="7" key="1">
    <citation type="submission" date="2016-10" db="EMBL/GenBank/DDBJ databases">
        <authorList>
            <person name="Varghese N."/>
            <person name="Submissions S."/>
        </authorList>
    </citation>
    <scope>NUCLEOTIDE SEQUENCE [LARGE SCALE GENOMIC DNA]</scope>
    <source>
        <strain evidence="7">DC30,IBRC 10041,KCTC 4046</strain>
    </source>
</reference>
<dbReference type="PANTHER" id="PTHR43547:SF2">
    <property type="entry name" value="HYBRID SIGNAL TRANSDUCTION HISTIDINE KINASE C"/>
    <property type="match status" value="1"/>
</dbReference>
<dbReference type="Gene3D" id="3.30.565.10">
    <property type="entry name" value="Histidine kinase-like ATPase, C-terminal domain"/>
    <property type="match status" value="1"/>
</dbReference>
<dbReference type="Gene3D" id="3.40.50.2300">
    <property type="match status" value="1"/>
</dbReference>
<dbReference type="Pfam" id="PF02518">
    <property type="entry name" value="HATPase_c"/>
    <property type="match status" value="1"/>
</dbReference>
<dbReference type="CDD" id="cd00156">
    <property type="entry name" value="REC"/>
    <property type="match status" value="1"/>
</dbReference>
<dbReference type="Pfam" id="PF00512">
    <property type="entry name" value="HisKA"/>
    <property type="match status" value="1"/>
</dbReference>
<dbReference type="OrthoDB" id="8127at2157"/>
<name>A0A1H3JK56_9EURY</name>
<dbReference type="InterPro" id="IPR013656">
    <property type="entry name" value="PAS_4"/>
</dbReference>
<dbReference type="SUPFAM" id="SSF52172">
    <property type="entry name" value="CheY-like"/>
    <property type="match status" value="1"/>
</dbReference>
<feature type="domain" description="Histidine kinase" evidence="3">
    <location>
        <begin position="267"/>
        <end position="452"/>
    </location>
</feature>
<dbReference type="SUPFAM" id="SSF55785">
    <property type="entry name" value="PYP-like sensor domain (PAS domain)"/>
    <property type="match status" value="1"/>
</dbReference>
<sequence>MSGTADHDTIRVLHADDDEMICDLVQDFLEQLDNQISVVTVTSPDAGLERYEDESIDCVVSDYEMPGTNGLEFLKAIREEYPNLPFILFTGKGSEEIASEALNAGADSYLQKDGTESYELLANRIRTVVGRRRSERKAKIAQDRLLALYEQTDGFYIVDNDWTVTYWNEVMEQRSGVPADEIIGEVVWDVFPEAVGTELYTAYQDAMETHEQAQFERYYEPADCWIEVHVHPVDEGLFIQSRDITDEKEQEQELQYRNEVLESFANTVSHDLRNPLNVAEGQLQLAQETGDFEHLEEVTQAHNRMRDLIDELLHFARGDDFELVEVSLEEIAQKAWATVTSEDVDLIVEDDLAFEVYGNTADRVFENLFWNAIDHGDAETIRVGALENGFYVEDDGSGIPESHRERVFESGFSTDEESPGYGLSIVQKIADLHNWNIRVTKGDSGGAQFEITNLEIEEG</sequence>
<dbReference type="PROSITE" id="PS50110">
    <property type="entry name" value="RESPONSE_REGULATORY"/>
    <property type="match status" value="1"/>
</dbReference>
<dbReference type="CDD" id="cd00130">
    <property type="entry name" value="PAS"/>
    <property type="match status" value="1"/>
</dbReference>
<evidence type="ECO:0000259" key="4">
    <source>
        <dbReference type="PROSITE" id="PS50110"/>
    </source>
</evidence>
<dbReference type="PANTHER" id="PTHR43547">
    <property type="entry name" value="TWO-COMPONENT HISTIDINE KINASE"/>
    <property type="match status" value="1"/>
</dbReference>
<dbReference type="InterPro" id="IPR036890">
    <property type="entry name" value="HATPase_C_sf"/>
</dbReference>
<dbReference type="PROSITE" id="PS50109">
    <property type="entry name" value="HIS_KIN"/>
    <property type="match status" value="1"/>
</dbReference>
<dbReference type="InterPro" id="IPR005467">
    <property type="entry name" value="His_kinase_dom"/>
</dbReference>
<dbReference type="InterPro" id="IPR001789">
    <property type="entry name" value="Sig_transdc_resp-reg_receiver"/>
</dbReference>
<dbReference type="GO" id="GO:0000155">
    <property type="term" value="F:phosphorelay sensor kinase activity"/>
    <property type="evidence" value="ECO:0007669"/>
    <property type="project" value="InterPro"/>
</dbReference>
<organism evidence="6 7">
    <name type="scientific">Halopenitus persicus</name>
    <dbReference type="NCBI Taxonomy" id="1048396"/>
    <lineage>
        <taxon>Archaea</taxon>
        <taxon>Methanobacteriati</taxon>
        <taxon>Methanobacteriota</taxon>
        <taxon>Stenosarchaea group</taxon>
        <taxon>Halobacteria</taxon>
        <taxon>Halobacteriales</taxon>
        <taxon>Haloferacaceae</taxon>
        <taxon>Halopenitus</taxon>
    </lineage>
</organism>
<dbReference type="InterPro" id="IPR000014">
    <property type="entry name" value="PAS"/>
</dbReference>
<feature type="domain" description="Response regulatory" evidence="4">
    <location>
        <begin position="11"/>
        <end position="127"/>
    </location>
</feature>
<evidence type="ECO:0000313" key="6">
    <source>
        <dbReference type="EMBL" id="SDY39969.1"/>
    </source>
</evidence>
<protein>
    <submittedName>
        <fullName evidence="6">PAS domain S-box-containing protein</fullName>
    </submittedName>
</protein>
<dbReference type="PROSITE" id="PS50112">
    <property type="entry name" value="PAS"/>
    <property type="match status" value="1"/>
</dbReference>
<dbReference type="Pfam" id="PF00072">
    <property type="entry name" value="Response_reg"/>
    <property type="match status" value="1"/>
</dbReference>
<dbReference type="SMART" id="SM00091">
    <property type="entry name" value="PAS"/>
    <property type="match status" value="1"/>
</dbReference>
<feature type="domain" description="PAS" evidence="5">
    <location>
        <begin position="141"/>
        <end position="210"/>
    </location>
</feature>
<dbReference type="EMBL" id="FNPC01000005">
    <property type="protein sequence ID" value="SDY39969.1"/>
    <property type="molecule type" value="Genomic_DNA"/>
</dbReference>
<proteinExistence type="predicted"/>
<evidence type="ECO:0000313" key="7">
    <source>
        <dbReference type="Proteomes" id="UP000199079"/>
    </source>
</evidence>
<keyword evidence="1 2" id="KW-0597">Phosphoprotein</keyword>
<dbReference type="Proteomes" id="UP000199079">
    <property type="component" value="Unassembled WGS sequence"/>
</dbReference>
<dbReference type="Pfam" id="PF08448">
    <property type="entry name" value="PAS_4"/>
    <property type="match status" value="1"/>
</dbReference>